<evidence type="ECO:0000313" key="1">
    <source>
        <dbReference type="EMBL" id="BEQ16751.1"/>
    </source>
</evidence>
<evidence type="ECO:0000313" key="2">
    <source>
        <dbReference type="Proteomes" id="UP001366166"/>
    </source>
</evidence>
<dbReference type="EMBL" id="AP028679">
    <property type="protein sequence ID" value="BEQ16751.1"/>
    <property type="molecule type" value="Genomic_DNA"/>
</dbReference>
<dbReference type="RefSeq" id="WP_338603031.1">
    <property type="nucleotide sequence ID" value="NZ_AP028679.1"/>
</dbReference>
<accession>A0AAU9ESH8</accession>
<reference evidence="2" key="1">
    <citation type="journal article" date="2023" name="Arch. Microbiol.">
        <title>Desulfoferula mesophilus gen. nov. sp. nov., a mesophilic sulfate-reducing bacterium isolated from a brackish lake sediment.</title>
        <authorList>
            <person name="Watanabe T."/>
            <person name="Yabe T."/>
            <person name="Tsuji J.M."/>
            <person name="Fukui M."/>
        </authorList>
    </citation>
    <scope>NUCLEOTIDE SEQUENCE [LARGE SCALE GENOMIC DNA]</scope>
    <source>
        <strain evidence="2">12FAK</strain>
    </source>
</reference>
<gene>
    <name evidence="1" type="ORF">FAK_38170</name>
</gene>
<name>A0AAU9ESH8_9BACT</name>
<protein>
    <submittedName>
        <fullName evidence="1">Uncharacterized protein</fullName>
    </submittedName>
</protein>
<keyword evidence="2" id="KW-1185">Reference proteome</keyword>
<dbReference type="Proteomes" id="UP001366166">
    <property type="component" value="Chromosome"/>
</dbReference>
<organism evidence="1 2">
    <name type="scientific">Desulfoferula mesophila</name>
    <dbReference type="NCBI Taxonomy" id="3058419"/>
    <lineage>
        <taxon>Bacteria</taxon>
        <taxon>Pseudomonadati</taxon>
        <taxon>Thermodesulfobacteriota</taxon>
        <taxon>Desulfarculia</taxon>
        <taxon>Desulfarculales</taxon>
        <taxon>Desulfarculaceae</taxon>
        <taxon>Desulfoferula</taxon>
    </lineage>
</organism>
<dbReference type="KEGG" id="dmp:FAK_38170"/>
<dbReference type="AlphaFoldDB" id="A0AAU9ESH8"/>
<proteinExistence type="predicted"/>
<sequence length="381" mass="41167">MSSEEKLPRQLALVRGILDGAFFSPLRSLDWPAFCFDQPGLLGLEEEEAFDLYVRGSLAAETIYPELCEGREPLAWIWSMPEPGPVLAHALANLRSDRPFLFHRLIYSLAPVKQGELSPESFELVEDYLAAALGEGSGLREAAADEVATLTRRALMAAGQTGEEPDPLLAEAAAKVLAQARAAEVMSDAELLTWLTLGGGLEGVDPEMAPAVCALAWSGWCGAVVGAPPDLALLTRLRPSLVLSPSELALHTPQLAGAGQVITARCPYCQTDNTLVLGKEVAERVRCPHLIYVGTSDEAHLLRAVQGFDLGQDFLNLLESYYQSPSDFELFATIVDDLYEMLCSQGRLAAAPVSSEGTQGFYYLKAFFAGPAPEQEEESVH</sequence>